<dbReference type="InterPro" id="IPR021878">
    <property type="entry name" value="TgpA_N"/>
</dbReference>
<feature type="transmembrane region" description="Helical" evidence="1">
    <location>
        <begin position="610"/>
        <end position="629"/>
    </location>
</feature>
<organism evidence="3 4">
    <name type="scientific">Alkaliphilus serpentinus</name>
    <dbReference type="NCBI Taxonomy" id="1482731"/>
    <lineage>
        <taxon>Bacteria</taxon>
        <taxon>Bacillati</taxon>
        <taxon>Bacillota</taxon>
        <taxon>Clostridia</taxon>
        <taxon>Peptostreptococcales</taxon>
        <taxon>Natronincolaceae</taxon>
        <taxon>Alkaliphilus</taxon>
    </lineage>
</organism>
<feature type="transmembrane region" description="Helical" evidence="1">
    <location>
        <begin position="138"/>
        <end position="157"/>
    </location>
</feature>
<evidence type="ECO:0000256" key="1">
    <source>
        <dbReference type="SAM" id="Phobius"/>
    </source>
</evidence>
<keyword evidence="4" id="KW-1185">Reference proteome</keyword>
<dbReference type="InterPro" id="IPR052901">
    <property type="entry name" value="Bact_TGase-like"/>
</dbReference>
<gene>
    <name evidence="3" type="ORF">F8153_11995</name>
</gene>
<dbReference type="Pfam" id="PF01841">
    <property type="entry name" value="Transglut_core"/>
    <property type="match status" value="1"/>
</dbReference>
<keyword evidence="1" id="KW-0472">Membrane</keyword>
<feature type="transmembrane region" description="Helical" evidence="1">
    <location>
        <begin position="12"/>
        <end position="32"/>
    </location>
</feature>
<dbReference type="Gene3D" id="3.10.620.30">
    <property type="match status" value="1"/>
</dbReference>
<evidence type="ECO:0000313" key="4">
    <source>
        <dbReference type="Proteomes" id="UP000465601"/>
    </source>
</evidence>
<feature type="transmembrane region" description="Helical" evidence="1">
    <location>
        <begin position="209"/>
        <end position="232"/>
    </location>
</feature>
<evidence type="ECO:0000313" key="3">
    <source>
        <dbReference type="EMBL" id="KAB3527695.1"/>
    </source>
</evidence>
<dbReference type="SMART" id="SM00460">
    <property type="entry name" value="TGc"/>
    <property type="match status" value="1"/>
</dbReference>
<dbReference type="AlphaFoldDB" id="A0A833HMM2"/>
<dbReference type="RefSeq" id="WP_151866589.1">
    <property type="nucleotide sequence ID" value="NZ_WBZB01000040.1"/>
</dbReference>
<dbReference type="InterPro" id="IPR038765">
    <property type="entry name" value="Papain-like_cys_pep_sf"/>
</dbReference>
<evidence type="ECO:0000259" key="2">
    <source>
        <dbReference type="SMART" id="SM00460"/>
    </source>
</evidence>
<feature type="transmembrane region" description="Helical" evidence="1">
    <location>
        <begin position="61"/>
        <end position="79"/>
    </location>
</feature>
<dbReference type="PANTHER" id="PTHR42736">
    <property type="entry name" value="PROTEIN-GLUTAMINE GAMMA-GLUTAMYLTRANSFERASE"/>
    <property type="match status" value="1"/>
</dbReference>
<proteinExistence type="predicted"/>
<feature type="transmembrane region" description="Helical" evidence="1">
    <location>
        <begin position="115"/>
        <end position="133"/>
    </location>
</feature>
<feature type="domain" description="Transglutaminase-like" evidence="2">
    <location>
        <begin position="473"/>
        <end position="543"/>
    </location>
</feature>
<dbReference type="Pfam" id="PF11992">
    <property type="entry name" value="TgpA_N"/>
    <property type="match status" value="1"/>
</dbReference>
<dbReference type="EMBL" id="WBZB01000040">
    <property type="protein sequence ID" value="KAB3527695.1"/>
    <property type="molecule type" value="Genomic_DNA"/>
</dbReference>
<keyword evidence="1" id="KW-0812">Transmembrane</keyword>
<accession>A0A833HMM2</accession>
<keyword evidence="1" id="KW-1133">Transmembrane helix</keyword>
<feature type="transmembrane region" description="Helical" evidence="1">
    <location>
        <begin position="38"/>
        <end position="56"/>
    </location>
</feature>
<protein>
    <submittedName>
        <fullName evidence="3">Transglutaminase domain-containing protein</fullName>
    </submittedName>
</protein>
<dbReference type="InterPro" id="IPR002931">
    <property type="entry name" value="Transglutaminase-like"/>
</dbReference>
<name>A0A833HMM2_9FIRM</name>
<comment type="caution">
    <text evidence="3">The sequence shown here is derived from an EMBL/GenBank/DDBJ whole genome shotgun (WGS) entry which is preliminary data.</text>
</comment>
<dbReference type="OrthoDB" id="9804872at2"/>
<feature type="transmembrane region" description="Helical" evidence="1">
    <location>
        <begin position="163"/>
        <end position="188"/>
    </location>
</feature>
<reference evidence="3 4" key="1">
    <citation type="submission" date="2019-10" db="EMBL/GenBank/DDBJ databases">
        <title>Alkaliphilus serpentinus sp. nov. and Alkaliphilus pronyensis sp. nov., two novel anaerobic alkaliphilic species isolated from the serpentinized-hosted hydrothermal field of the Prony Bay (New Caledonia).</title>
        <authorList>
            <person name="Postec A."/>
        </authorList>
    </citation>
    <scope>NUCLEOTIDE SEQUENCE [LARGE SCALE GENOMIC DNA]</scope>
    <source>
        <strain evidence="3 4">LacT</strain>
    </source>
</reference>
<dbReference type="PANTHER" id="PTHR42736:SF1">
    <property type="entry name" value="PROTEIN-GLUTAMINE GAMMA-GLUTAMYLTRANSFERASE"/>
    <property type="match status" value="1"/>
</dbReference>
<sequence length="761" mass="89106">MKKELRDHQKITYTIIHLLMVYTLANVMSSVLVIDLNIVGKFFVTILIGLLVQLFVLIPTALLPILGVLVGALLLYTFYDQEAIIRVLLWIQQFYQNISNHFARTEEIFVQNTTALWMIFTILLSLYTIIILFKTKRVYLLLPVYLLFFVYYWYIYIDVSYSMMAWFLILYIILLGCDGYVNALRVWVKERANYSIEVYPHWFKTAISYGLIIIIIAAILPKGGAVIDWYWLESKIQKRFPTLIDLRDDVVYSRAYSQAEPFNFTLTGFQPNISELGGPVQLSDRLVMKVKAPYPLYLRGNVKNRYNHNQWEKGSTKEETYDTSTAISIKANFGSRVIVEITHENLATSTVFSPYQPVRINNSGLKKMRVDENYQVTFLGYKYKGEKYEVRAHIPSRFVNFDKEEVLTGYSEYLQLPTELSDSVYKLGESITKGAISPYEKAILIRNYLRENYKYSLEPTSTPDGKDFVEYFLFEEKEGYCTYFATAMAILLRTQGIPSRYVEGYMLPSEEKDGTYEVTQRNAHAWVEAYMGNGSWITFEATPAFALATFQDIDIPNEGLEDSPETSVDDMERQSLDGREDIRDNPLEIDIDTPIVSNRLSEIWDKLSKALWMILIIFILSFVPMRVIYTHGRIKKYHKDLRKIRGSNTVLYLYQNISQLLDQLGYGILQGETAYEYAHRVNNKIYNYEHDFRKLTDLYVKAKYSQIEMSEEDKELIFDFFQFIERKVRYRKGSFKYVYKKYILGRLYHCYKVSDDTITYL</sequence>
<dbReference type="SUPFAM" id="SSF54001">
    <property type="entry name" value="Cysteine proteinases"/>
    <property type="match status" value="1"/>
</dbReference>
<dbReference type="Proteomes" id="UP000465601">
    <property type="component" value="Unassembled WGS sequence"/>
</dbReference>